<keyword evidence="3" id="KW-1185">Reference proteome</keyword>
<gene>
    <name evidence="2" type="ORF">HNQ58_000795</name>
</gene>
<evidence type="ECO:0000313" key="3">
    <source>
        <dbReference type="Proteomes" id="UP000519004"/>
    </source>
</evidence>
<dbReference type="Proteomes" id="UP000519004">
    <property type="component" value="Unassembled WGS sequence"/>
</dbReference>
<name>A0A7W7XYS9_9GAMM</name>
<proteinExistence type="predicted"/>
<keyword evidence="1" id="KW-1133">Transmembrane helix</keyword>
<keyword evidence="1" id="KW-0812">Transmembrane</keyword>
<dbReference type="AlphaFoldDB" id="A0A7W7XYS9"/>
<sequence length="251" mass="27857">MADAGDGLSHDWSRRLSPRARPLESWRPPDTDTSPRLRWFVLASVALLHLVLVWMLRGEMSPREPGPRDPTRIELVLLDADAPIPELRPPDGEPPPVRRLQAVAPAREAPQSLAETVDEPLPPPARSFLFRPDGALELPENLVDALDKAAAEQVEYRIANLDRAGMFLRPPPIDYEPTVFEAYWVPHENLLEEWVRKGIKEVSIPIPGSGWRIVCKVSLLAPGAGCGIAPVVQASGRQDFGPYVPPPNRNR</sequence>
<dbReference type="EMBL" id="JACHHX010000004">
    <property type="protein sequence ID" value="MBB5014918.1"/>
    <property type="molecule type" value="Genomic_DNA"/>
</dbReference>
<keyword evidence="1" id="KW-0472">Membrane</keyword>
<feature type="transmembrane region" description="Helical" evidence="1">
    <location>
        <begin position="37"/>
        <end position="56"/>
    </location>
</feature>
<evidence type="ECO:0000313" key="2">
    <source>
        <dbReference type="EMBL" id="MBB5014918.1"/>
    </source>
</evidence>
<dbReference type="RefSeq" id="WP_183947490.1">
    <property type="nucleotide sequence ID" value="NZ_JACHHX010000004.1"/>
</dbReference>
<reference evidence="2 3" key="1">
    <citation type="submission" date="2020-08" db="EMBL/GenBank/DDBJ databases">
        <title>Genomic Encyclopedia of Type Strains, Phase IV (KMG-IV): sequencing the most valuable type-strain genomes for metagenomic binning, comparative biology and taxonomic classification.</title>
        <authorList>
            <person name="Goeker M."/>
        </authorList>
    </citation>
    <scope>NUCLEOTIDE SEQUENCE [LARGE SCALE GENOMIC DNA]</scope>
    <source>
        <strain evidence="2 3">DSM 25897</strain>
    </source>
</reference>
<comment type="caution">
    <text evidence="2">The sequence shown here is derived from an EMBL/GenBank/DDBJ whole genome shotgun (WGS) entry which is preliminary data.</text>
</comment>
<organism evidence="2 3">
    <name type="scientific">Rehaibacterium terrae</name>
    <dbReference type="NCBI Taxonomy" id="1341696"/>
    <lineage>
        <taxon>Bacteria</taxon>
        <taxon>Pseudomonadati</taxon>
        <taxon>Pseudomonadota</taxon>
        <taxon>Gammaproteobacteria</taxon>
        <taxon>Lysobacterales</taxon>
        <taxon>Lysobacteraceae</taxon>
        <taxon>Rehaibacterium</taxon>
    </lineage>
</organism>
<protein>
    <submittedName>
        <fullName evidence="2">Uncharacterized protein</fullName>
    </submittedName>
</protein>
<evidence type="ECO:0000256" key="1">
    <source>
        <dbReference type="SAM" id="Phobius"/>
    </source>
</evidence>
<accession>A0A7W7XYS9</accession>